<evidence type="ECO:0000256" key="5">
    <source>
        <dbReference type="RuleBase" id="RU003939"/>
    </source>
</evidence>
<comment type="similarity">
    <text evidence="2 5">Belongs to the bacterial histone-like protein family.</text>
</comment>
<protein>
    <submittedName>
        <fullName evidence="6">DNA-binding protein HU-alpha</fullName>
    </submittedName>
</protein>
<comment type="function">
    <text evidence="1">Histone-like DNA-binding protein which is capable of wrapping DNA to stabilize it, and thus to prevent its denaturation under extreme environmental conditions.</text>
</comment>
<dbReference type="GO" id="GO:0030261">
    <property type="term" value="P:chromosome condensation"/>
    <property type="evidence" value="ECO:0007669"/>
    <property type="project" value="UniProtKB-KW"/>
</dbReference>
<dbReference type="AlphaFoldDB" id="A0A1G8NRY6"/>
<dbReference type="EMBL" id="FNEM01000003">
    <property type="protein sequence ID" value="SDI82938.1"/>
    <property type="molecule type" value="Genomic_DNA"/>
</dbReference>
<organism evidence="6 7">
    <name type="scientific">Ferrimonas sediminum</name>
    <dbReference type="NCBI Taxonomy" id="718193"/>
    <lineage>
        <taxon>Bacteria</taxon>
        <taxon>Pseudomonadati</taxon>
        <taxon>Pseudomonadota</taxon>
        <taxon>Gammaproteobacteria</taxon>
        <taxon>Alteromonadales</taxon>
        <taxon>Ferrimonadaceae</taxon>
        <taxon>Ferrimonas</taxon>
    </lineage>
</organism>
<evidence type="ECO:0000313" key="7">
    <source>
        <dbReference type="Proteomes" id="UP000199527"/>
    </source>
</evidence>
<evidence type="ECO:0000256" key="3">
    <source>
        <dbReference type="ARBA" id="ARBA00023067"/>
    </source>
</evidence>
<dbReference type="GO" id="GO:0030527">
    <property type="term" value="F:structural constituent of chromatin"/>
    <property type="evidence" value="ECO:0007669"/>
    <property type="project" value="InterPro"/>
</dbReference>
<dbReference type="Gene3D" id="4.10.520.10">
    <property type="entry name" value="IHF-like DNA-binding proteins"/>
    <property type="match status" value="1"/>
</dbReference>
<evidence type="ECO:0000256" key="1">
    <source>
        <dbReference type="ARBA" id="ARBA00003819"/>
    </source>
</evidence>
<dbReference type="InterPro" id="IPR010992">
    <property type="entry name" value="IHF-like_DNA-bd_dom_sf"/>
</dbReference>
<dbReference type="OrthoDB" id="6710515at2"/>
<accession>A0A1G8NRY6</accession>
<dbReference type="PRINTS" id="PR01727">
    <property type="entry name" value="DNABINDINGHU"/>
</dbReference>
<dbReference type="RefSeq" id="WP_090363188.1">
    <property type="nucleotide sequence ID" value="NZ_FNEM01000003.1"/>
</dbReference>
<dbReference type="Pfam" id="PF00216">
    <property type="entry name" value="Bac_DNA_binding"/>
    <property type="match status" value="1"/>
</dbReference>
<name>A0A1G8NRY6_9GAMM</name>
<reference evidence="7" key="1">
    <citation type="submission" date="2016-10" db="EMBL/GenBank/DDBJ databases">
        <authorList>
            <person name="Varghese N."/>
            <person name="Submissions S."/>
        </authorList>
    </citation>
    <scope>NUCLEOTIDE SEQUENCE [LARGE SCALE GENOMIC DNA]</scope>
    <source>
        <strain evidence="7">DSM 23317</strain>
    </source>
</reference>
<evidence type="ECO:0000313" key="6">
    <source>
        <dbReference type="EMBL" id="SDI82938.1"/>
    </source>
</evidence>
<dbReference type="PANTHER" id="PTHR33175">
    <property type="entry name" value="DNA-BINDING PROTEIN HU"/>
    <property type="match status" value="1"/>
</dbReference>
<sequence length="91" mass="10235">MNRQQLIQLMAERSGLSNSDCQKSLKALQESIARALHEGEKVYLPKMGVFEIRHHLPKTGRNPQTGEPMEIPFRTSAAFRPNATFKAAVND</sequence>
<dbReference type="PANTHER" id="PTHR33175:SF3">
    <property type="entry name" value="DNA-BINDING PROTEIN HU-BETA"/>
    <property type="match status" value="1"/>
</dbReference>
<keyword evidence="7" id="KW-1185">Reference proteome</keyword>
<dbReference type="SMART" id="SM00411">
    <property type="entry name" value="BHL"/>
    <property type="match status" value="1"/>
</dbReference>
<dbReference type="CDD" id="cd13831">
    <property type="entry name" value="HU"/>
    <property type="match status" value="1"/>
</dbReference>
<evidence type="ECO:0000256" key="4">
    <source>
        <dbReference type="ARBA" id="ARBA00023125"/>
    </source>
</evidence>
<keyword evidence="3" id="KW-0226">DNA condensation</keyword>
<dbReference type="SUPFAM" id="SSF47729">
    <property type="entry name" value="IHF-like DNA-binding proteins"/>
    <property type="match status" value="1"/>
</dbReference>
<keyword evidence="4 6" id="KW-0238">DNA-binding</keyword>
<evidence type="ECO:0000256" key="2">
    <source>
        <dbReference type="ARBA" id="ARBA00010529"/>
    </source>
</evidence>
<proteinExistence type="inferred from homology"/>
<dbReference type="InterPro" id="IPR000119">
    <property type="entry name" value="Hist_DNA-bd"/>
</dbReference>
<gene>
    <name evidence="6" type="ORF">SAMN04488540_103213</name>
</gene>
<dbReference type="GO" id="GO:0003677">
    <property type="term" value="F:DNA binding"/>
    <property type="evidence" value="ECO:0007669"/>
    <property type="project" value="UniProtKB-KW"/>
</dbReference>
<dbReference type="Proteomes" id="UP000199527">
    <property type="component" value="Unassembled WGS sequence"/>
</dbReference>